<evidence type="ECO:0000313" key="2">
    <source>
        <dbReference type="EMBL" id="OFI35526.1"/>
    </source>
</evidence>
<dbReference type="STRING" id="1856405.BFC17_12245"/>
<evidence type="ECO:0000313" key="3">
    <source>
        <dbReference type="Proteomes" id="UP000176037"/>
    </source>
</evidence>
<dbReference type="EMBL" id="MJIC01000009">
    <property type="protein sequence ID" value="OFI35526.1"/>
    <property type="molecule type" value="Genomic_DNA"/>
</dbReference>
<comment type="caution">
    <text evidence="2">The sequence shown here is derived from an EMBL/GenBank/DDBJ whole genome shotgun (WGS) entry which is preliminary data.</text>
</comment>
<dbReference type="OrthoDB" id="9801692at2"/>
<dbReference type="Gene3D" id="3.40.50.150">
    <property type="entry name" value="Vaccinia Virus protein VP39"/>
    <property type="match status" value="1"/>
</dbReference>
<keyword evidence="2" id="KW-0808">Transferase</keyword>
<reference evidence="2 3" key="1">
    <citation type="submission" date="2016-09" db="EMBL/GenBank/DDBJ databases">
        <title>Alteromonas lipolytica, a new species isolated from sea water.</title>
        <authorList>
            <person name="Wu Y.-H."/>
            <person name="Cheng H."/>
            <person name="Xu X.-W."/>
        </authorList>
    </citation>
    <scope>NUCLEOTIDE SEQUENCE [LARGE SCALE GENOMIC DNA]</scope>
    <source>
        <strain evidence="2 3">JW12</strain>
    </source>
</reference>
<dbReference type="SUPFAM" id="SSF53335">
    <property type="entry name" value="S-adenosyl-L-methionine-dependent methyltransferases"/>
    <property type="match status" value="1"/>
</dbReference>
<evidence type="ECO:0000256" key="1">
    <source>
        <dbReference type="SAM" id="SignalP"/>
    </source>
</evidence>
<gene>
    <name evidence="2" type="ORF">BFC17_12245</name>
</gene>
<protein>
    <submittedName>
        <fullName evidence="2">Methyltransferase</fullName>
    </submittedName>
</protein>
<organism evidence="2 3">
    <name type="scientific">Alteromonas lipolytica</name>
    <dbReference type="NCBI Taxonomy" id="1856405"/>
    <lineage>
        <taxon>Bacteria</taxon>
        <taxon>Pseudomonadati</taxon>
        <taxon>Pseudomonadota</taxon>
        <taxon>Gammaproteobacteria</taxon>
        <taxon>Alteromonadales</taxon>
        <taxon>Alteromonadaceae</taxon>
        <taxon>Alteromonas/Salinimonas group</taxon>
        <taxon>Alteromonas</taxon>
    </lineage>
</organism>
<dbReference type="InterPro" id="IPR029063">
    <property type="entry name" value="SAM-dependent_MTases_sf"/>
</dbReference>
<name>A0A1E8FIH2_9ALTE</name>
<feature type="signal peptide" evidence="1">
    <location>
        <begin position="1"/>
        <end position="19"/>
    </location>
</feature>
<dbReference type="Proteomes" id="UP000176037">
    <property type="component" value="Unassembled WGS sequence"/>
</dbReference>
<keyword evidence="3" id="KW-1185">Reference proteome</keyword>
<dbReference type="GO" id="GO:0032259">
    <property type="term" value="P:methylation"/>
    <property type="evidence" value="ECO:0007669"/>
    <property type="project" value="UniProtKB-KW"/>
</dbReference>
<proteinExistence type="predicted"/>
<feature type="chain" id="PRO_5009214271" evidence="1">
    <location>
        <begin position="20"/>
        <end position="270"/>
    </location>
</feature>
<accession>A0A1E8FIH2</accession>
<dbReference type="InterPro" id="IPR016980">
    <property type="entry name" value="S-AdoMet-dep_MeTrfase_Alr7345"/>
</dbReference>
<dbReference type="AlphaFoldDB" id="A0A1E8FIH2"/>
<sequence length="270" mass="29757">MRKSAVLLLASLLATPAFTANADAIADAAASDTRSSQARLRDEYRHPQQTLRFFDVQPDMKVVEILPGGGWYSDILAPLLKADGKLVAAHFYVQEGSPGYYPRLRNAFKEKMAADGPYSAVELTAFDPIVPQEITTAGTADRVLTFRNVHNWYMADKQDGVVNAMKTFYKALKPGGILGVVDHRLPESDADEKMASSGYMKQSYVIDMAEKAGFELVATSEINANAMDNADHPKGVWTLPPSLRLGDEKRAHYLAIGESDRMTLKFKKPE</sequence>
<dbReference type="RefSeq" id="WP_070175270.1">
    <property type="nucleotide sequence ID" value="NZ_BMJR01000006.1"/>
</dbReference>
<keyword evidence="2" id="KW-0489">Methyltransferase</keyword>
<keyword evidence="1" id="KW-0732">Signal</keyword>
<dbReference type="GO" id="GO:0008168">
    <property type="term" value="F:methyltransferase activity"/>
    <property type="evidence" value="ECO:0007669"/>
    <property type="project" value="UniProtKB-KW"/>
</dbReference>
<dbReference type="PIRSF" id="PIRSF031679">
    <property type="entry name" value="Mtase_Alr7345_prd"/>
    <property type="match status" value="1"/>
</dbReference>